<dbReference type="EMBL" id="BMID01000001">
    <property type="protein sequence ID" value="GGA04960.1"/>
    <property type="molecule type" value="Genomic_DNA"/>
</dbReference>
<dbReference type="Gene3D" id="3.90.580.10">
    <property type="entry name" value="Zinc finger, CHC2-type domain"/>
    <property type="match status" value="1"/>
</dbReference>
<dbReference type="PROSITE" id="PS50880">
    <property type="entry name" value="TOPRIM"/>
    <property type="match status" value="1"/>
</dbReference>
<feature type="domain" description="Toprim" evidence="14">
    <location>
        <begin position="254"/>
        <end position="336"/>
    </location>
</feature>
<comment type="function">
    <text evidence="12">RNA polymerase that catalyzes the synthesis of short RNA molecules used as primers for DNA polymerase during DNA replication.</text>
</comment>
<comment type="catalytic activity">
    <reaction evidence="12">
        <text>ssDNA + n NTP = ssDNA/pppN(pN)n-1 hybrid + (n-1) diphosphate.</text>
        <dbReference type="EC" id="2.7.7.101"/>
    </reaction>
</comment>
<dbReference type="InterPro" id="IPR030846">
    <property type="entry name" value="DnaG_bac"/>
</dbReference>
<evidence type="ECO:0000256" key="1">
    <source>
        <dbReference type="ARBA" id="ARBA00022478"/>
    </source>
</evidence>
<comment type="caution">
    <text evidence="15">The sequence shown here is derived from an EMBL/GenBank/DDBJ whole genome shotgun (WGS) entry which is preliminary data.</text>
</comment>
<comment type="cofactor">
    <cofactor evidence="12">
        <name>Zn(2+)</name>
        <dbReference type="ChEBI" id="CHEBI:29105"/>
    </cofactor>
    <text evidence="12">Binds 1 zinc ion per monomer.</text>
</comment>
<reference evidence="16" key="1">
    <citation type="journal article" date="2019" name="Int. J. Syst. Evol. Microbiol.">
        <title>The Global Catalogue of Microorganisms (GCM) 10K type strain sequencing project: providing services to taxonomists for standard genome sequencing and annotation.</title>
        <authorList>
            <consortium name="The Broad Institute Genomics Platform"/>
            <consortium name="The Broad Institute Genome Sequencing Center for Infectious Disease"/>
            <person name="Wu L."/>
            <person name="Ma J."/>
        </authorList>
    </citation>
    <scope>NUCLEOTIDE SEQUENCE [LARGE SCALE GENOMIC DNA]</scope>
    <source>
        <strain evidence="16">CGMCC 1.15297</strain>
    </source>
</reference>
<evidence type="ECO:0000256" key="2">
    <source>
        <dbReference type="ARBA" id="ARBA00022515"/>
    </source>
</evidence>
<dbReference type="HAMAP" id="MF_00974">
    <property type="entry name" value="DNA_primase_DnaG"/>
    <property type="match status" value="1"/>
</dbReference>
<dbReference type="Pfam" id="PF01807">
    <property type="entry name" value="Zn_ribbon_DnaG"/>
    <property type="match status" value="1"/>
</dbReference>
<dbReference type="Pfam" id="PF13155">
    <property type="entry name" value="Toprim_2"/>
    <property type="match status" value="1"/>
</dbReference>
<dbReference type="InterPro" id="IPR013264">
    <property type="entry name" value="DNAG_N"/>
</dbReference>
<keyword evidence="5 12" id="KW-0235">DNA replication</keyword>
<dbReference type="NCBIfam" id="TIGR01391">
    <property type="entry name" value="dnaG"/>
    <property type="match status" value="1"/>
</dbReference>
<keyword evidence="2 12" id="KW-0639">Primosome</keyword>
<dbReference type="InterPro" id="IPR050219">
    <property type="entry name" value="DnaG_primase"/>
</dbReference>
<evidence type="ECO:0000256" key="6">
    <source>
        <dbReference type="ARBA" id="ARBA00022723"/>
    </source>
</evidence>
<dbReference type="EC" id="2.7.7.101" evidence="12"/>
<keyword evidence="8 12" id="KW-0862">Zinc</keyword>
<keyword evidence="4 12" id="KW-0548">Nucleotidyltransferase</keyword>
<evidence type="ECO:0000256" key="12">
    <source>
        <dbReference type="HAMAP-Rule" id="MF_00974"/>
    </source>
</evidence>
<evidence type="ECO:0000256" key="3">
    <source>
        <dbReference type="ARBA" id="ARBA00022679"/>
    </source>
</evidence>
<dbReference type="InterPro" id="IPR002694">
    <property type="entry name" value="Znf_CHC2"/>
</dbReference>
<evidence type="ECO:0000256" key="5">
    <source>
        <dbReference type="ARBA" id="ARBA00022705"/>
    </source>
</evidence>
<gene>
    <name evidence="12 15" type="primary">dnaG</name>
    <name evidence="15" type="ORF">GCM10010923_13160</name>
</gene>
<feature type="compositionally biased region" description="Basic and acidic residues" evidence="13">
    <location>
        <begin position="627"/>
        <end position="638"/>
    </location>
</feature>
<feature type="zinc finger region" description="CHC2-type" evidence="12">
    <location>
        <begin position="37"/>
        <end position="61"/>
    </location>
</feature>
<dbReference type="CDD" id="cd03364">
    <property type="entry name" value="TOPRIM_DnaG_primases"/>
    <property type="match status" value="1"/>
</dbReference>
<feature type="compositionally biased region" description="Low complexity" evidence="13">
    <location>
        <begin position="439"/>
        <end position="456"/>
    </location>
</feature>
<keyword evidence="10 12" id="KW-0238">DNA-binding</keyword>
<dbReference type="InterPro" id="IPR034151">
    <property type="entry name" value="TOPRIM_DnaG_bac"/>
</dbReference>
<evidence type="ECO:0000256" key="4">
    <source>
        <dbReference type="ARBA" id="ARBA00022695"/>
    </source>
</evidence>
<name>A0ABQ1FB85_9SPHN</name>
<sequence length="638" mass="69879">MLSPQWLDQLRNAITLSTLIGRTVKLQRAGHEFKACCPFHDEKTPSFYVNDQKGFYHCFGCEAHGDAIRWMTEQQGLQFMDAVKELALIAGMDVPAPDPRTAKRQEEAKGLRDLMDAAQTWFRANLDGSQGAEARAYLERRGISARTIEIFGFGYAPEDRTSLGKALSDYPKEMLVEGGLRIEVEGKEPYDRFRGRLMLPIRDPRGRVIAFGGRILKDVEGAPKYLNSPDTPLFDKGRNLYNFDRAGPLARKSGRLLVVEGYMDAIACAAAGIEEVVAPLGTALTEHQLGLLWRVVDVPILCLDGDSAGQRAAMRAVSRALPLLAPGKSLRIAVLPKGQDPDDLLRARGKGALLEVIEQARPITQVLWDHESAAGPLDTPEQKAGLKARLMEHVDAIAHPDIRSLYKRELMDRFSAYAFPRREFKPRQFQPRGKWSGKPAPASRPSASSASRLSAASGGGLRDRLANAVLAGLERFPDEIDRHAEAIAGVEFALPEQRATATRLLERAALDTEGQTPTLGEPDQEPPAQRTQAGLPLSFLADDADPAQAVSDLAEAVALLVERPALDAALADAAARFDTDPEGAFADQQRLLTRKQEFEERLRQISAARATEPANGSAGDEILLQGEHGDQNQGQERE</sequence>
<dbReference type="Proteomes" id="UP000603317">
    <property type="component" value="Unassembled WGS sequence"/>
</dbReference>
<dbReference type="SMART" id="SM00400">
    <property type="entry name" value="ZnF_CHCC"/>
    <property type="match status" value="1"/>
</dbReference>
<keyword evidence="11 12" id="KW-0804">Transcription</keyword>
<feature type="region of interest" description="Disordered" evidence="13">
    <location>
        <begin position="428"/>
        <end position="457"/>
    </location>
</feature>
<dbReference type="InterPro" id="IPR036977">
    <property type="entry name" value="DNA_primase_Znf_CHC2"/>
</dbReference>
<dbReference type="Pfam" id="PF08275">
    <property type="entry name" value="DNAG_N"/>
    <property type="match status" value="1"/>
</dbReference>
<dbReference type="InterPro" id="IPR037068">
    <property type="entry name" value="DNA_primase_core_N_sf"/>
</dbReference>
<evidence type="ECO:0000256" key="11">
    <source>
        <dbReference type="ARBA" id="ARBA00023163"/>
    </source>
</evidence>
<accession>A0ABQ1FB85</accession>
<keyword evidence="9" id="KW-0460">Magnesium</keyword>
<protein>
    <recommendedName>
        <fullName evidence="12">DNA primase</fullName>
        <ecNumber evidence="12">2.7.7.101</ecNumber>
    </recommendedName>
</protein>
<keyword evidence="3 12" id="KW-0808">Transferase</keyword>
<keyword evidence="7 12" id="KW-0863">Zinc-finger</keyword>
<comment type="domain">
    <text evidence="12">Contains an N-terminal zinc-binding domain, a central core domain that contains the primase activity, and a C-terminal DnaB-binding domain.</text>
</comment>
<dbReference type="InterPro" id="IPR006171">
    <property type="entry name" value="TOPRIM_dom"/>
</dbReference>
<evidence type="ECO:0000256" key="9">
    <source>
        <dbReference type="ARBA" id="ARBA00022842"/>
    </source>
</evidence>
<dbReference type="PANTHER" id="PTHR30313">
    <property type="entry name" value="DNA PRIMASE"/>
    <property type="match status" value="1"/>
</dbReference>
<dbReference type="InterPro" id="IPR019475">
    <property type="entry name" value="DNA_primase_DnaB-bd"/>
</dbReference>
<dbReference type="Gene3D" id="3.90.980.10">
    <property type="entry name" value="DNA primase, catalytic core, N-terminal domain"/>
    <property type="match status" value="1"/>
</dbReference>
<proteinExistence type="inferred from homology"/>
<evidence type="ECO:0000256" key="13">
    <source>
        <dbReference type="SAM" id="MobiDB-lite"/>
    </source>
</evidence>
<dbReference type="Pfam" id="PF10410">
    <property type="entry name" value="DnaB_bind"/>
    <property type="match status" value="1"/>
</dbReference>
<keyword evidence="6 12" id="KW-0479">Metal-binding</keyword>
<evidence type="ECO:0000256" key="8">
    <source>
        <dbReference type="ARBA" id="ARBA00022833"/>
    </source>
</evidence>
<evidence type="ECO:0000256" key="7">
    <source>
        <dbReference type="ARBA" id="ARBA00022771"/>
    </source>
</evidence>
<comment type="subunit">
    <text evidence="12">Monomer. Interacts with DnaB.</text>
</comment>
<feature type="region of interest" description="Disordered" evidence="13">
    <location>
        <begin position="606"/>
        <end position="638"/>
    </location>
</feature>
<keyword evidence="1 12" id="KW-0240">DNA-directed RNA polymerase</keyword>
<dbReference type="Gene3D" id="3.40.1360.10">
    <property type="match status" value="1"/>
</dbReference>
<evidence type="ECO:0000313" key="16">
    <source>
        <dbReference type="Proteomes" id="UP000603317"/>
    </source>
</evidence>
<dbReference type="SMART" id="SM00493">
    <property type="entry name" value="TOPRIM"/>
    <property type="match status" value="1"/>
</dbReference>
<dbReference type="PANTHER" id="PTHR30313:SF2">
    <property type="entry name" value="DNA PRIMASE"/>
    <property type="match status" value="1"/>
</dbReference>
<dbReference type="SUPFAM" id="SSF57783">
    <property type="entry name" value="Zinc beta-ribbon"/>
    <property type="match status" value="1"/>
</dbReference>
<keyword evidence="16" id="KW-1185">Reference proteome</keyword>
<dbReference type="RefSeq" id="WP_188641943.1">
    <property type="nucleotide sequence ID" value="NZ_BMID01000001.1"/>
</dbReference>
<comment type="similarity">
    <text evidence="12">Belongs to the DnaG primase family.</text>
</comment>
<evidence type="ECO:0000259" key="14">
    <source>
        <dbReference type="PROSITE" id="PS50880"/>
    </source>
</evidence>
<dbReference type="SUPFAM" id="SSF56731">
    <property type="entry name" value="DNA primase core"/>
    <property type="match status" value="1"/>
</dbReference>
<evidence type="ECO:0000313" key="15">
    <source>
        <dbReference type="EMBL" id="GGA04960.1"/>
    </source>
</evidence>
<evidence type="ECO:0000256" key="10">
    <source>
        <dbReference type="ARBA" id="ARBA00023125"/>
    </source>
</evidence>
<organism evidence="15 16">
    <name type="scientific">Blastomonas marina</name>
    <dbReference type="NCBI Taxonomy" id="1867408"/>
    <lineage>
        <taxon>Bacteria</taxon>
        <taxon>Pseudomonadati</taxon>
        <taxon>Pseudomonadota</taxon>
        <taxon>Alphaproteobacteria</taxon>
        <taxon>Sphingomonadales</taxon>
        <taxon>Sphingomonadaceae</taxon>
        <taxon>Blastomonas</taxon>
    </lineage>
</organism>
<dbReference type="InterPro" id="IPR006295">
    <property type="entry name" value="DNA_primase_DnaG"/>
</dbReference>